<accession>A0A086M721</accession>
<sequence>MVPPKENTEANADFPSATTCASGAETKHREPEGDCMVCFEELSRANYAEYCMHRQEADSSNSEDSCPWFPAKFCVDCIEELQATQFKRYCDSVANTTCAREQRTLLERGPPINLRDRLAFPESDDQEISALWYAKDNAEHSAKLKDSLEGEERQALWDDLRQFVIVDEDTEQPGEEQTSKPF</sequence>
<gene>
    <name evidence="2" type="ORF">TGRUB_217900</name>
</gene>
<dbReference type="EMBL" id="AFYV02000549">
    <property type="protein sequence ID" value="KFG64689.1"/>
    <property type="molecule type" value="Genomic_DNA"/>
</dbReference>
<comment type="caution">
    <text evidence="2">The sequence shown here is derived from an EMBL/GenBank/DDBJ whole genome shotgun (WGS) entry which is preliminary data.</text>
</comment>
<organism evidence="2 3">
    <name type="scientific">Toxoplasma gondii RUB</name>
    <dbReference type="NCBI Taxonomy" id="935652"/>
    <lineage>
        <taxon>Eukaryota</taxon>
        <taxon>Sar</taxon>
        <taxon>Alveolata</taxon>
        <taxon>Apicomplexa</taxon>
        <taxon>Conoidasida</taxon>
        <taxon>Coccidia</taxon>
        <taxon>Eucoccidiorida</taxon>
        <taxon>Eimeriorina</taxon>
        <taxon>Sarcocystidae</taxon>
        <taxon>Toxoplasma</taxon>
    </lineage>
</organism>
<dbReference type="Proteomes" id="UP000028834">
    <property type="component" value="Unassembled WGS sequence"/>
</dbReference>
<proteinExistence type="predicted"/>
<feature type="region of interest" description="Disordered" evidence="1">
    <location>
        <begin position="1"/>
        <end position="28"/>
    </location>
</feature>
<reference evidence="2 3" key="1">
    <citation type="submission" date="2014-05" db="EMBL/GenBank/DDBJ databases">
        <authorList>
            <person name="Sibley D."/>
            <person name="Venepally P."/>
            <person name="Karamycheva S."/>
            <person name="Hadjithomas M."/>
            <person name="Khan A."/>
            <person name="Brunk B."/>
            <person name="Roos D."/>
            <person name="Caler E."/>
            <person name="Lorenzi H."/>
        </authorList>
    </citation>
    <scope>NUCLEOTIDE SEQUENCE [LARGE SCALE GENOMIC DNA]</scope>
    <source>
        <strain evidence="2 3">RUB</strain>
    </source>
</reference>
<name>A0A086M721_TOXGO</name>
<evidence type="ECO:0000313" key="3">
    <source>
        <dbReference type="Proteomes" id="UP000028834"/>
    </source>
</evidence>
<dbReference type="OrthoDB" id="341976at2759"/>
<dbReference type="AlphaFoldDB" id="A0A086M721"/>
<dbReference type="VEuPathDB" id="ToxoDB:TGRUB_217900"/>
<evidence type="ECO:0000313" key="2">
    <source>
        <dbReference type="EMBL" id="KFG64689.1"/>
    </source>
</evidence>
<protein>
    <submittedName>
        <fullName evidence="2">Uncharacterized protein</fullName>
    </submittedName>
</protein>
<evidence type="ECO:0000256" key="1">
    <source>
        <dbReference type="SAM" id="MobiDB-lite"/>
    </source>
</evidence>